<protein>
    <submittedName>
        <fullName evidence="4">Flp pilus assembly protein TadD</fullName>
    </submittedName>
</protein>
<dbReference type="SMART" id="SM00028">
    <property type="entry name" value="TPR"/>
    <property type="match status" value="3"/>
</dbReference>
<dbReference type="InterPro" id="IPR051012">
    <property type="entry name" value="CellSynth/LPSAsmb/PSIAsmb"/>
</dbReference>
<gene>
    <name evidence="4" type="ORF">OD816_000737</name>
</gene>
<keyword evidence="2 3" id="KW-0802">TPR repeat</keyword>
<reference evidence="4" key="1">
    <citation type="submission" date="2022-11" db="EMBL/GenBank/DDBJ databases">
        <title>Candidatus Alkanophaga archaea from heated hydrothermal vent sediment oxidize petroleum alkanes.</title>
        <authorList>
            <person name="Zehnle H."/>
            <person name="Laso-Perez R."/>
            <person name="Lipp J."/>
            <person name="Teske A."/>
            <person name="Wegener G."/>
        </authorList>
    </citation>
    <scope>NUCLEOTIDE SEQUENCE</scope>
    <source>
        <strain evidence="4">MCA70</strain>
    </source>
</reference>
<evidence type="ECO:0000256" key="2">
    <source>
        <dbReference type="ARBA" id="ARBA00022803"/>
    </source>
</evidence>
<dbReference type="InterPro" id="IPR019734">
    <property type="entry name" value="TPR_rpt"/>
</dbReference>
<name>A0AAE3P1N0_9BACT</name>
<evidence type="ECO:0000256" key="1">
    <source>
        <dbReference type="ARBA" id="ARBA00022737"/>
    </source>
</evidence>
<evidence type="ECO:0000256" key="3">
    <source>
        <dbReference type="PROSITE-ProRule" id="PRU00339"/>
    </source>
</evidence>
<dbReference type="EMBL" id="JAPHEG010000003">
    <property type="protein sequence ID" value="MDF2953492.1"/>
    <property type="molecule type" value="Genomic_DNA"/>
</dbReference>
<organism evidence="4 5">
    <name type="scientific">Candidatus Thermodesulfobacterium syntrophicum</name>
    <dbReference type="NCBI Taxonomy" id="3060442"/>
    <lineage>
        <taxon>Bacteria</taxon>
        <taxon>Pseudomonadati</taxon>
        <taxon>Thermodesulfobacteriota</taxon>
        <taxon>Thermodesulfobacteria</taxon>
        <taxon>Thermodesulfobacteriales</taxon>
        <taxon>Thermodesulfobacteriaceae</taxon>
        <taxon>Thermodesulfobacterium</taxon>
    </lineage>
</organism>
<comment type="caution">
    <text evidence="4">The sequence shown here is derived from an EMBL/GenBank/DDBJ whole genome shotgun (WGS) entry which is preliminary data.</text>
</comment>
<dbReference type="InterPro" id="IPR011990">
    <property type="entry name" value="TPR-like_helical_dom_sf"/>
</dbReference>
<dbReference type="SUPFAM" id="SSF81901">
    <property type="entry name" value="HCP-like"/>
    <property type="match status" value="1"/>
</dbReference>
<dbReference type="Proteomes" id="UP001144110">
    <property type="component" value="Unassembled WGS sequence"/>
</dbReference>
<feature type="repeat" description="TPR" evidence="3">
    <location>
        <begin position="367"/>
        <end position="400"/>
    </location>
</feature>
<sequence>MRKGLPSNIEWFFPYLKDFEFFNNSILQEIFKYSTEELLKNYKKSNTLMPLLLTERFFWENIEDCFFSQKLLDLVLEKREVLGYLFYFPNKNFWERHKSLLLEYSFIKLDENFYFYPAEWGNFLKILIYFWKKNEKFFSVEINLNKDTSKEVFKNYIELAKVLNFSYLSKKALDSLKTYLPTLEVNKLLEITNKFFKIPDSVLVLSSKNGIEKNLEKGVVKLIKVIDKDNTLLLIKSSDLTQLISLLENNSKGSNTGCLPKEIWDNFGNKKTSPLMLLIGTFEHAKRVNDINFKIFEGFTYHVIGDLYYEWKDLGRALEYYLLARDYTQQPVELSLSESAIYYTFEDFEKAEKILKKELCGCKKEDPFIHYNLALIYLKKEENEKAKYHFYKAHFLDPENRIFRKSLIKCLWDLGEYKELEDFLSTIKNLSAEEKVYLGKLYFFKKEYKKAFKYLKEILSLKERDGQTLVFLAWLYLYFNKEREVAEIFLKEAREILSEEEIEKIKKEFNLNTL</sequence>
<dbReference type="Gene3D" id="1.25.40.10">
    <property type="entry name" value="Tetratricopeptide repeat domain"/>
    <property type="match status" value="1"/>
</dbReference>
<evidence type="ECO:0000313" key="5">
    <source>
        <dbReference type="Proteomes" id="UP001144110"/>
    </source>
</evidence>
<dbReference type="PANTHER" id="PTHR45586:SF1">
    <property type="entry name" value="LIPOPOLYSACCHARIDE ASSEMBLY PROTEIN B"/>
    <property type="match status" value="1"/>
</dbReference>
<dbReference type="PROSITE" id="PS50005">
    <property type="entry name" value="TPR"/>
    <property type="match status" value="2"/>
</dbReference>
<keyword evidence="1" id="KW-0677">Repeat</keyword>
<accession>A0AAE3P1N0</accession>
<evidence type="ECO:0000313" key="4">
    <source>
        <dbReference type="EMBL" id="MDF2953492.1"/>
    </source>
</evidence>
<proteinExistence type="predicted"/>
<feature type="repeat" description="TPR" evidence="3">
    <location>
        <begin position="432"/>
        <end position="465"/>
    </location>
</feature>
<dbReference type="AlphaFoldDB" id="A0AAE3P1N0"/>
<dbReference type="PANTHER" id="PTHR45586">
    <property type="entry name" value="TPR REPEAT-CONTAINING PROTEIN PA4667"/>
    <property type="match status" value="1"/>
</dbReference>